<dbReference type="Proteomes" id="UP000250918">
    <property type="component" value="Unassembled WGS sequence"/>
</dbReference>
<evidence type="ECO:0000313" key="1">
    <source>
        <dbReference type="EMBL" id="PWB72184.1"/>
    </source>
</evidence>
<dbReference type="SUPFAM" id="SSF56925">
    <property type="entry name" value="OMPA-like"/>
    <property type="match status" value="1"/>
</dbReference>
<dbReference type="AlphaFoldDB" id="A0A855X1C8"/>
<accession>A0A855X1C8</accession>
<comment type="caution">
    <text evidence="1">The sequence shown here is derived from an EMBL/GenBank/DDBJ whole genome shotgun (WGS) entry which is preliminary data.</text>
</comment>
<name>A0A855X1C8_9BACT</name>
<protein>
    <recommendedName>
        <fullName evidence="3">Outer membrane protein beta-barrel domain-containing protein</fullName>
    </recommendedName>
</protein>
<evidence type="ECO:0000313" key="2">
    <source>
        <dbReference type="Proteomes" id="UP000250918"/>
    </source>
</evidence>
<gene>
    <name evidence="1" type="ORF">C3F09_07000</name>
</gene>
<dbReference type="EMBL" id="PQAP01000094">
    <property type="protein sequence ID" value="PWB72184.1"/>
    <property type="molecule type" value="Genomic_DNA"/>
</dbReference>
<dbReference type="InterPro" id="IPR011250">
    <property type="entry name" value="OMP/PagP_B-barrel"/>
</dbReference>
<evidence type="ECO:0008006" key="3">
    <source>
        <dbReference type="Google" id="ProtNLM"/>
    </source>
</evidence>
<proteinExistence type="predicted"/>
<sequence length="270" mass="29985">MHGHRKGQLLITAIVAITIILCFEVTPLLAAQKIKPTNGDPDAQSLANTHKLSLSFGGLLMSGRVTTAVLPTTLGDYGDMNPIESPFGFGVSFDYNVTPKMRLFIDGNAYSYRKQVGVAGENSESFWVYEMTDYETHYLHFDDDAFFDMRTAGFRLGVKYDLPRGNMRPWFGMGVGVYSWKADYCTADRTKSWGSATGTTFGPTFLCGVDFMFARSSRHPFMLSVYGDFASPVVKPVIDNLFIDGWTWDNSGGNHVMGPYRFGVSLGIFQ</sequence>
<organism evidence="1 2">
    <name type="scientific">candidate division GN15 bacterium</name>
    <dbReference type="NCBI Taxonomy" id="2072418"/>
    <lineage>
        <taxon>Bacteria</taxon>
        <taxon>candidate division GN15</taxon>
    </lineage>
</organism>
<reference evidence="1 2" key="1">
    <citation type="journal article" date="2018" name="ISME J.">
        <title>A methanotrophic archaeon couples anaerobic oxidation of methane to Fe(III) reduction.</title>
        <authorList>
            <person name="Cai C."/>
            <person name="Leu A.O."/>
            <person name="Xie G.J."/>
            <person name="Guo J."/>
            <person name="Feng Y."/>
            <person name="Zhao J.X."/>
            <person name="Tyson G.W."/>
            <person name="Yuan Z."/>
            <person name="Hu S."/>
        </authorList>
    </citation>
    <scope>NUCLEOTIDE SEQUENCE [LARGE SCALE GENOMIC DNA]</scope>
    <source>
        <strain evidence="1">FeB_12</strain>
    </source>
</reference>
<dbReference type="Gene3D" id="2.40.160.20">
    <property type="match status" value="1"/>
</dbReference>